<proteinExistence type="predicted"/>
<reference evidence="1 2" key="1">
    <citation type="submission" date="2014-10" db="EMBL/GenBank/DDBJ databases">
        <title>Draft genome sequence of Novosphingobium subterraneum DSM 12447.</title>
        <authorList>
            <person name="Gan H.M."/>
            <person name="Gan H.Y."/>
            <person name="Savka M.A."/>
        </authorList>
    </citation>
    <scope>NUCLEOTIDE SEQUENCE [LARGE SCALE GENOMIC DNA]</scope>
    <source>
        <strain evidence="1 2">DSM 12447</strain>
    </source>
</reference>
<organism evidence="1 2">
    <name type="scientific">Novosphingobium subterraneum</name>
    <dbReference type="NCBI Taxonomy" id="48936"/>
    <lineage>
        <taxon>Bacteria</taxon>
        <taxon>Pseudomonadati</taxon>
        <taxon>Pseudomonadota</taxon>
        <taxon>Alphaproteobacteria</taxon>
        <taxon>Sphingomonadales</taxon>
        <taxon>Sphingomonadaceae</taxon>
        <taxon>Novosphingobium</taxon>
    </lineage>
</organism>
<dbReference type="EMBL" id="JRVC01000041">
    <property type="protein sequence ID" value="KHS41590.1"/>
    <property type="molecule type" value="Genomic_DNA"/>
</dbReference>
<keyword evidence="2" id="KW-1185">Reference proteome</keyword>
<gene>
    <name evidence="1" type="ORF">NJ75_04644</name>
</gene>
<evidence type="ECO:0000313" key="1">
    <source>
        <dbReference type="EMBL" id="KHS41590.1"/>
    </source>
</evidence>
<protein>
    <submittedName>
        <fullName evidence="1">Uncharacterized protein</fullName>
    </submittedName>
</protein>
<sequence>MIAKGGTVGPFGKAIERSVQRIGLLCLPLALPDAVIDVRLKGLPDLDESGVALWRIDEGPSINAKSCFGLGGQDFVDSWTRQRVIPWAESYLR</sequence>
<comment type="caution">
    <text evidence="1">The sequence shown here is derived from an EMBL/GenBank/DDBJ whole genome shotgun (WGS) entry which is preliminary data.</text>
</comment>
<dbReference type="AlphaFoldDB" id="A0A0B8ZF02"/>
<evidence type="ECO:0000313" key="2">
    <source>
        <dbReference type="Proteomes" id="UP000031338"/>
    </source>
</evidence>
<accession>A0A0B8ZF02</accession>
<name>A0A0B8ZF02_9SPHN</name>
<dbReference type="Proteomes" id="UP000031338">
    <property type="component" value="Unassembled WGS sequence"/>
</dbReference>